<gene>
    <name evidence="1" type="ORF">EDC23_1429</name>
</gene>
<proteinExistence type="predicted"/>
<sequence length="114" mass="13369">MNKLENQLLDYFSRLSEEGRQSLLDYARFLAQQYPATQPVADEPLDLPRPEDETVIAAIKRLSRTYPMLNKDKLLHETADLVTEHMMRGRDAAEVIDELEVIFERHYQALKHKE</sequence>
<dbReference type="AlphaFoldDB" id="A0A4R8IQL4"/>
<dbReference type="RefSeq" id="WP_134082654.1">
    <property type="nucleotide sequence ID" value="NZ_SOQX01000003.1"/>
</dbReference>
<evidence type="ECO:0000313" key="1">
    <source>
        <dbReference type="EMBL" id="TDY01540.1"/>
    </source>
</evidence>
<evidence type="ECO:0008006" key="3">
    <source>
        <dbReference type="Google" id="ProtNLM"/>
    </source>
</evidence>
<protein>
    <recommendedName>
        <fullName evidence="3">Crp/Fnr family transcriptional regulator</fullName>
    </recommendedName>
</protein>
<reference evidence="1 2" key="1">
    <citation type="submission" date="2019-03" db="EMBL/GenBank/DDBJ databases">
        <title>Genomic Encyclopedia of Type Strains, Phase IV (KMG-IV): sequencing the most valuable type-strain genomes for metagenomic binning, comparative biology and taxonomic classification.</title>
        <authorList>
            <person name="Goeker M."/>
        </authorList>
    </citation>
    <scope>NUCLEOTIDE SEQUENCE [LARGE SCALE GENOMIC DNA]</scope>
    <source>
        <strain evidence="1 2">DSM 16326</strain>
    </source>
</reference>
<accession>A0A4R8IQL4</accession>
<dbReference type="EMBL" id="SOQX01000003">
    <property type="protein sequence ID" value="TDY01540.1"/>
    <property type="molecule type" value="Genomic_DNA"/>
</dbReference>
<organism evidence="1 2">
    <name type="scientific">Thiohalophilus thiocyanatoxydans</name>
    <dbReference type="NCBI Taxonomy" id="381308"/>
    <lineage>
        <taxon>Bacteria</taxon>
        <taxon>Pseudomonadati</taxon>
        <taxon>Pseudomonadota</taxon>
        <taxon>Gammaproteobacteria</taxon>
        <taxon>Thiohalomonadales</taxon>
        <taxon>Thiohalophilaceae</taxon>
        <taxon>Thiohalophilus</taxon>
    </lineage>
</organism>
<name>A0A4R8IQL4_9GAMM</name>
<dbReference type="Proteomes" id="UP000294914">
    <property type="component" value="Unassembled WGS sequence"/>
</dbReference>
<keyword evidence="2" id="KW-1185">Reference proteome</keyword>
<dbReference type="OrthoDB" id="8481263at2"/>
<comment type="caution">
    <text evidence="1">The sequence shown here is derived from an EMBL/GenBank/DDBJ whole genome shotgun (WGS) entry which is preliminary data.</text>
</comment>
<evidence type="ECO:0000313" key="2">
    <source>
        <dbReference type="Proteomes" id="UP000294914"/>
    </source>
</evidence>